<dbReference type="InterPro" id="IPR000073">
    <property type="entry name" value="AB_hydrolase_1"/>
</dbReference>
<comment type="catalytic activity">
    <reaction evidence="1 9">
        <text>malonyl-[ACP] + S-adenosyl-L-methionine = malonyl-[ACP] methyl ester + S-adenosyl-L-homocysteine</text>
        <dbReference type="Rhea" id="RHEA:17105"/>
        <dbReference type="Rhea" id="RHEA-COMP:9623"/>
        <dbReference type="Rhea" id="RHEA-COMP:9954"/>
        <dbReference type="ChEBI" id="CHEBI:57856"/>
        <dbReference type="ChEBI" id="CHEBI:59789"/>
        <dbReference type="ChEBI" id="CHEBI:78449"/>
        <dbReference type="ChEBI" id="CHEBI:78845"/>
        <dbReference type="EC" id="2.1.1.197"/>
    </reaction>
</comment>
<protein>
    <recommendedName>
        <fullName evidence="3 9">Malonyl-[acyl-carrier protein] O-methyltransferase</fullName>
        <shortName evidence="9">Malonyl-ACP O-methyltransferase</shortName>
        <ecNumber evidence="3 9">2.1.1.197</ecNumber>
    </recommendedName>
    <alternativeName>
        <fullName evidence="9">Biotin synthesis protein BioC</fullName>
    </alternativeName>
</protein>
<dbReference type="Gene3D" id="3.40.50.150">
    <property type="entry name" value="Vaccinia Virus protein VP39"/>
    <property type="match status" value="1"/>
</dbReference>
<evidence type="ECO:0000256" key="9">
    <source>
        <dbReference type="HAMAP-Rule" id="MF_00835"/>
    </source>
</evidence>
<gene>
    <name evidence="9 12" type="primary">bioC</name>
    <name evidence="12" type="ORF">ACCI51_10665</name>
</gene>
<keyword evidence="6 9" id="KW-0949">S-adenosyl-L-methionine</keyword>
<dbReference type="InterPro" id="IPR029058">
    <property type="entry name" value="AB_hydrolase_fold"/>
</dbReference>
<evidence type="ECO:0000313" key="13">
    <source>
        <dbReference type="Proteomes" id="UP001569414"/>
    </source>
</evidence>
<evidence type="ECO:0000256" key="4">
    <source>
        <dbReference type="ARBA" id="ARBA00022603"/>
    </source>
</evidence>
<evidence type="ECO:0000259" key="10">
    <source>
        <dbReference type="Pfam" id="PF08241"/>
    </source>
</evidence>
<comment type="caution">
    <text evidence="12">The sequence shown here is derived from an EMBL/GenBank/DDBJ whole genome shotgun (WGS) entry which is preliminary data.</text>
</comment>
<evidence type="ECO:0000256" key="2">
    <source>
        <dbReference type="ARBA" id="ARBA00004746"/>
    </source>
</evidence>
<dbReference type="GO" id="GO:0032259">
    <property type="term" value="P:methylation"/>
    <property type="evidence" value="ECO:0007669"/>
    <property type="project" value="UniProtKB-KW"/>
</dbReference>
<evidence type="ECO:0000256" key="5">
    <source>
        <dbReference type="ARBA" id="ARBA00022679"/>
    </source>
</evidence>
<dbReference type="Gene3D" id="3.40.50.1820">
    <property type="entry name" value="alpha/beta hydrolase"/>
    <property type="match status" value="1"/>
</dbReference>
<dbReference type="InterPro" id="IPR011814">
    <property type="entry name" value="BioC"/>
</dbReference>
<dbReference type="Proteomes" id="UP001569414">
    <property type="component" value="Unassembled WGS sequence"/>
</dbReference>
<keyword evidence="7 9" id="KW-0093">Biotin biosynthesis</keyword>
<dbReference type="SUPFAM" id="SSF53474">
    <property type="entry name" value="alpha/beta-Hydrolases"/>
    <property type="match status" value="1"/>
</dbReference>
<reference evidence="12 13" key="1">
    <citation type="submission" date="2024-08" db="EMBL/GenBank/DDBJ databases">
        <authorList>
            <person name="Ishaq N."/>
        </authorList>
    </citation>
    <scope>NUCLEOTIDE SEQUENCE [LARGE SCALE GENOMIC DNA]</scope>
    <source>
        <strain evidence="12 13">JCM 30400</strain>
    </source>
</reference>
<keyword evidence="5 9" id="KW-0808">Transferase</keyword>
<evidence type="ECO:0000256" key="8">
    <source>
        <dbReference type="ARBA" id="ARBA00025006"/>
    </source>
</evidence>
<accession>A0ABV4NN92</accession>
<evidence type="ECO:0000256" key="3">
    <source>
        <dbReference type="ARBA" id="ARBA00012327"/>
    </source>
</evidence>
<organism evidence="12 13">
    <name type="scientific">Microbulbifer echini</name>
    <dbReference type="NCBI Taxonomy" id="1529067"/>
    <lineage>
        <taxon>Bacteria</taxon>
        <taxon>Pseudomonadati</taxon>
        <taxon>Pseudomonadota</taxon>
        <taxon>Gammaproteobacteria</taxon>
        <taxon>Cellvibrionales</taxon>
        <taxon>Microbulbiferaceae</taxon>
        <taxon>Microbulbifer</taxon>
    </lineage>
</organism>
<dbReference type="NCBIfam" id="TIGR02072">
    <property type="entry name" value="BioC"/>
    <property type="match status" value="1"/>
</dbReference>
<dbReference type="InterPro" id="IPR050602">
    <property type="entry name" value="Malonyl-ACP_OMT"/>
</dbReference>
<comment type="function">
    <text evidence="8 9">Converts the free carboxyl group of a malonyl-thioester to its methyl ester by transfer of a methyl group from S-adenosyl-L-methionine (SAM). It allows to synthesize pimeloyl-ACP via the fatty acid synthetic pathway.</text>
</comment>
<dbReference type="EMBL" id="JBGMEL010000009">
    <property type="protein sequence ID" value="MFA0791007.1"/>
    <property type="molecule type" value="Genomic_DNA"/>
</dbReference>
<evidence type="ECO:0000313" key="12">
    <source>
        <dbReference type="EMBL" id="MFA0791007.1"/>
    </source>
</evidence>
<dbReference type="SUPFAM" id="SSF53335">
    <property type="entry name" value="S-adenosyl-L-methionine-dependent methyltransferases"/>
    <property type="match status" value="1"/>
</dbReference>
<evidence type="ECO:0000256" key="6">
    <source>
        <dbReference type="ARBA" id="ARBA00022691"/>
    </source>
</evidence>
<evidence type="ECO:0000256" key="7">
    <source>
        <dbReference type="ARBA" id="ARBA00022756"/>
    </source>
</evidence>
<feature type="domain" description="AB hydrolase-1" evidence="11">
    <location>
        <begin position="7"/>
        <end position="236"/>
    </location>
</feature>
<feature type="domain" description="Methyltransferase type 11" evidence="10">
    <location>
        <begin position="300"/>
        <end position="393"/>
    </location>
</feature>
<dbReference type="EC" id="2.1.1.197" evidence="3 9"/>
<dbReference type="GO" id="GO:0102130">
    <property type="term" value="F:malonyl-CoA methyltransferase activity"/>
    <property type="evidence" value="ECO:0007669"/>
    <property type="project" value="UniProtKB-EC"/>
</dbReference>
<keyword evidence="13" id="KW-1185">Reference proteome</keyword>
<dbReference type="InterPro" id="IPR029063">
    <property type="entry name" value="SAM-dependent_MTases_sf"/>
</dbReference>
<dbReference type="HAMAP" id="MF_00835">
    <property type="entry name" value="BioC"/>
    <property type="match status" value="1"/>
</dbReference>
<comment type="pathway">
    <text evidence="2 9">Cofactor biosynthesis; biotin biosynthesis.</text>
</comment>
<dbReference type="PANTHER" id="PTHR13090:SF1">
    <property type="entry name" value="ARGININE-HYDROXYLASE NDUFAF5, MITOCHONDRIAL"/>
    <property type="match status" value="1"/>
</dbReference>
<evidence type="ECO:0000259" key="11">
    <source>
        <dbReference type="Pfam" id="PF12697"/>
    </source>
</evidence>
<evidence type="ECO:0000256" key="1">
    <source>
        <dbReference type="ARBA" id="ARBA00000852"/>
    </source>
</evidence>
<dbReference type="CDD" id="cd02440">
    <property type="entry name" value="AdoMet_MTases"/>
    <property type="match status" value="1"/>
</dbReference>
<dbReference type="InterPro" id="IPR013216">
    <property type="entry name" value="Methyltransf_11"/>
</dbReference>
<comment type="similarity">
    <text evidence="9">Belongs to the methyltransferase superfamily.</text>
</comment>
<dbReference type="Pfam" id="PF12697">
    <property type="entry name" value="Abhydrolase_6"/>
    <property type="match status" value="1"/>
</dbReference>
<keyword evidence="4 9" id="KW-0489">Methyltransferase</keyword>
<name>A0ABV4NN92_9GAMM</name>
<dbReference type="RefSeq" id="WP_371843540.1">
    <property type="nucleotide sequence ID" value="NZ_JBGMEL010000009.1"/>
</dbReference>
<sequence length="515" mass="57684">MSQVENLVFLHGWGGDNGPWQPLLEAVREQLGVPLRCIELPGFGGRRDEPWQQQEVLLQQLYHALPQNCVLVGHSLGGMLAVQLASMREQRKICGIVTISANACFVEQADWPGMPQRTFERFRTAFVQDPYAIWERFCALQSHGDNAMRALLKHLKGRRPNINADTWLHALDCLSRLDNRNLLQSLAVPALHMFGKRDALVPLAAVEEIQATGAQVEIMEGCGHKPHMSQPHQVAKRLRHFVESLSAAGTPLVEPFDKPAVARSFGRAASSYDSCAHLQRAVCRQLVKLAERHWTPSNIVDLGSGTGFGSKLLRHHFPDARIVALDLSEDMLRFARKERPQADAYIAADAEQLPLADGSVDLLFSSMALQWCYRLPQLFAELRRVLSPKGHCLVATLGPGTLAELRDSWAEVDSGVHVNRFLPLVNWREAATQSQLKGEVLDEQRLLYFDNLRQLMRELKGVGAHNINRAAERGMTGRSKLRRLAESYEALRQPKGLPLSYEVIYMKLAQGFDQG</sequence>
<proteinExistence type="inferred from homology"/>
<dbReference type="PANTHER" id="PTHR13090">
    <property type="entry name" value="ARGININE-HYDROXYLASE NDUFAF5, MITOCHONDRIAL"/>
    <property type="match status" value="1"/>
</dbReference>
<dbReference type="Pfam" id="PF08241">
    <property type="entry name" value="Methyltransf_11"/>
    <property type="match status" value="1"/>
</dbReference>